<comment type="caution">
    <text evidence="1">The sequence shown here is derived from an EMBL/GenBank/DDBJ whole genome shotgun (WGS) entry which is preliminary data.</text>
</comment>
<keyword evidence="2" id="KW-1185">Reference proteome</keyword>
<reference evidence="1 2" key="1">
    <citation type="submission" date="2019-09" db="EMBL/GenBank/DDBJ databases">
        <title>Whole genome sequences of isolates from the Mars Exploration Rovers.</title>
        <authorList>
            <person name="Seuylemezian A."/>
            <person name="Vaishampayan P."/>
        </authorList>
    </citation>
    <scope>NUCLEOTIDE SEQUENCE [LARGE SCALE GENOMIC DNA]</scope>
    <source>
        <strain evidence="1 2">MER_TA_151</strain>
    </source>
</reference>
<gene>
    <name evidence="1" type="ORF">F4V44_22695</name>
</gene>
<dbReference type="RefSeq" id="WP_150442297.1">
    <property type="nucleotide sequence ID" value="NZ_VYKL01000040.1"/>
</dbReference>
<evidence type="ECO:0000313" key="2">
    <source>
        <dbReference type="Proteomes" id="UP000326671"/>
    </source>
</evidence>
<accession>A0A5J5H8G7</accession>
<dbReference type="AlphaFoldDB" id="A0A5J5H8G7"/>
<evidence type="ECO:0000313" key="1">
    <source>
        <dbReference type="EMBL" id="KAA9015744.1"/>
    </source>
</evidence>
<name>A0A5J5H8G7_9BACI</name>
<protein>
    <recommendedName>
        <fullName evidence="3">DUF4145 domain-containing protein</fullName>
    </recommendedName>
</protein>
<sequence length="229" mass="26293">MRRINPGSVNSYIKYGNLKIPKIIQCECPGCRKRTEFMLNANYQSSKNGIVTECSCPECKKQSAFIIMTREVVDEQSEYADTYIYDLQDSIHPIHQIENLPNIPKDLIRAYRSALNVYQSRETSATAVMSKRVIESITKHFLGEHSNGLPLSKQLELLPEQVDLDKPIQSLSKLLETDKTLHRMLELETEMDYETTSLLMDLLESLIEYLFILPGKIEITNSKLANKFN</sequence>
<dbReference type="EMBL" id="VYKL01000040">
    <property type="protein sequence ID" value="KAA9015744.1"/>
    <property type="molecule type" value="Genomic_DNA"/>
</dbReference>
<evidence type="ECO:0008006" key="3">
    <source>
        <dbReference type="Google" id="ProtNLM"/>
    </source>
</evidence>
<proteinExistence type="predicted"/>
<organism evidence="1 2">
    <name type="scientific">Niallia endozanthoxylica</name>
    <dbReference type="NCBI Taxonomy" id="2036016"/>
    <lineage>
        <taxon>Bacteria</taxon>
        <taxon>Bacillati</taxon>
        <taxon>Bacillota</taxon>
        <taxon>Bacilli</taxon>
        <taxon>Bacillales</taxon>
        <taxon>Bacillaceae</taxon>
        <taxon>Niallia</taxon>
    </lineage>
</organism>
<dbReference type="Proteomes" id="UP000326671">
    <property type="component" value="Unassembled WGS sequence"/>
</dbReference>
<dbReference type="OrthoDB" id="979709at2"/>